<comment type="caution">
    <text evidence="1">The sequence shown here is derived from an EMBL/GenBank/DDBJ whole genome shotgun (WGS) entry which is preliminary data.</text>
</comment>
<proteinExistence type="predicted"/>
<evidence type="ECO:0000313" key="1">
    <source>
        <dbReference type="EMBL" id="GMG81429.1"/>
    </source>
</evidence>
<reference evidence="1 2" key="1">
    <citation type="submission" date="2023-04" db="EMBL/GenBank/DDBJ databases">
        <title>Marinoamorphus aggregata gen. nov., sp. Nov., isolate from tissue of brittle star Ophioplocus japonicus.</title>
        <authorList>
            <person name="Kawano K."/>
            <person name="Sawayama S."/>
            <person name="Nakagawa S."/>
        </authorList>
    </citation>
    <scope>NUCLEOTIDE SEQUENCE [LARGE SCALE GENOMIC DNA]</scope>
    <source>
        <strain evidence="1 2">NKW23</strain>
    </source>
</reference>
<keyword evidence="2" id="KW-1185">Reference proteome</keyword>
<name>A0ABQ6LH48_9RHOB</name>
<organism evidence="1 2">
    <name type="scientific">Paralimibaculum aggregatum</name>
    <dbReference type="NCBI Taxonomy" id="3036245"/>
    <lineage>
        <taxon>Bacteria</taxon>
        <taxon>Pseudomonadati</taxon>
        <taxon>Pseudomonadota</taxon>
        <taxon>Alphaproteobacteria</taxon>
        <taxon>Rhodobacterales</taxon>
        <taxon>Paracoccaceae</taxon>
        <taxon>Paralimibaculum</taxon>
    </lineage>
</organism>
<protein>
    <submittedName>
        <fullName evidence="1">Uncharacterized protein</fullName>
    </submittedName>
</protein>
<gene>
    <name evidence="1" type="ORF">LNKW23_06420</name>
</gene>
<evidence type="ECO:0000313" key="2">
    <source>
        <dbReference type="Proteomes" id="UP001239909"/>
    </source>
</evidence>
<sequence>MGFLPWLPREMGCRAQVANPGGNAEVIPGANPVRHRPDVAKTTLSVV</sequence>
<accession>A0ABQ6LH48</accession>
<dbReference type="Proteomes" id="UP001239909">
    <property type="component" value="Unassembled WGS sequence"/>
</dbReference>
<dbReference type="EMBL" id="BSYI01000003">
    <property type="protein sequence ID" value="GMG81429.1"/>
    <property type="molecule type" value="Genomic_DNA"/>
</dbReference>